<dbReference type="PANTHER" id="PTHR43156:SF2">
    <property type="entry name" value="STAGE II SPORULATION PROTEIN E"/>
    <property type="match status" value="1"/>
</dbReference>
<accession>A0A1G6SQY5</accession>
<dbReference type="AlphaFoldDB" id="A0A1G6SQY5"/>
<dbReference type="InterPro" id="IPR036457">
    <property type="entry name" value="PPM-type-like_dom_sf"/>
</dbReference>
<dbReference type="SMART" id="SM00331">
    <property type="entry name" value="PP2C_SIG"/>
    <property type="match status" value="1"/>
</dbReference>
<keyword evidence="3" id="KW-1185">Reference proteome</keyword>
<name>A0A1G6SQY5_9ACTN</name>
<dbReference type="GO" id="GO:0016791">
    <property type="term" value="F:phosphatase activity"/>
    <property type="evidence" value="ECO:0007669"/>
    <property type="project" value="TreeGrafter"/>
</dbReference>
<dbReference type="PANTHER" id="PTHR43156">
    <property type="entry name" value="STAGE II SPORULATION PROTEIN E-RELATED"/>
    <property type="match status" value="1"/>
</dbReference>
<evidence type="ECO:0000313" key="3">
    <source>
        <dbReference type="Proteomes" id="UP000199034"/>
    </source>
</evidence>
<reference evidence="3" key="1">
    <citation type="submission" date="2016-10" db="EMBL/GenBank/DDBJ databases">
        <authorList>
            <person name="Varghese N."/>
            <person name="Submissions S."/>
        </authorList>
    </citation>
    <scope>NUCLEOTIDE SEQUENCE [LARGE SCALE GENOMIC DNA]</scope>
    <source>
        <strain evidence="3">CGMCC 4.6858</strain>
    </source>
</reference>
<sequence>MRGQRGTFTDRVSRYAQERVLGWRSGSQQSQLLVLAALLVGVAVSFVVSVTDYEIMPLTTYFVWLLLGMVLLRFRPLVVLTLTASAAAVAALLVSEMSLNGARVSALVSLAVSVAIILFQSSRQRSGLPAALGEAMLADLRDLQQAQATVPELPAGWLSQSAMRTAHGVGYAGDFLVAELSPDGRRLEMVLVDVIGSGVKASPRALQFAGALGGLIGALPPRELLAAANDFLLRQNSDETFATAVHVLVDLPTGEYGIFSAGHPPALRWDAGDREWSVDNARGTALGIAPDPELHLSAGLLGPGDALLFYTDGVVESRHADLDTGIDWLRGVARKAMAGGLDGAARRIVRQVDRGDDDRAVLVLGRTLATDA</sequence>
<evidence type="ECO:0000313" key="2">
    <source>
        <dbReference type="EMBL" id="SDD19243.1"/>
    </source>
</evidence>
<proteinExistence type="predicted"/>
<dbReference type="EMBL" id="FMZM01000006">
    <property type="protein sequence ID" value="SDD19243.1"/>
    <property type="molecule type" value="Genomic_DNA"/>
</dbReference>
<dbReference type="OrthoDB" id="4935951at2"/>
<dbReference type="STRING" id="1045774.SAMN05421872_106245"/>
<dbReference type="Proteomes" id="UP000199034">
    <property type="component" value="Unassembled WGS sequence"/>
</dbReference>
<protein>
    <submittedName>
        <fullName evidence="2">Stage II sporulation protein E (SpoIIE)</fullName>
    </submittedName>
</protein>
<keyword evidence="1" id="KW-0378">Hydrolase</keyword>
<gene>
    <name evidence="2" type="ORF">SAMN05421872_106245</name>
</gene>
<organism evidence="2 3">
    <name type="scientific">Nocardioides lianchengensis</name>
    <dbReference type="NCBI Taxonomy" id="1045774"/>
    <lineage>
        <taxon>Bacteria</taxon>
        <taxon>Bacillati</taxon>
        <taxon>Actinomycetota</taxon>
        <taxon>Actinomycetes</taxon>
        <taxon>Propionibacteriales</taxon>
        <taxon>Nocardioidaceae</taxon>
        <taxon>Nocardioides</taxon>
    </lineage>
</organism>
<evidence type="ECO:0000256" key="1">
    <source>
        <dbReference type="ARBA" id="ARBA00022801"/>
    </source>
</evidence>
<dbReference type="Gene3D" id="3.60.40.10">
    <property type="entry name" value="PPM-type phosphatase domain"/>
    <property type="match status" value="1"/>
</dbReference>
<dbReference type="SUPFAM" id="SSF81606">
    <property type="entry name" value="PP2C-like"/>
    <property type="match status" value="1"/>
</dbReference>
<dbReference type="InterPro" id="IPR001932">
    <property type="entry name" value="PPM-type_phosphatase-like_dom"/>
</dbReference>
<dbReference type="InterPro" id="IPR052016">
    <property type="entry name" value="Bact_Sigma-Reg"/>
</dbReference>
<dbReference type="RefSeq" id="WP_090856327.1">
    <property type="nucleotide sequence ID" value="NZ_FMZM01000006.1"/>
</dbReference>
<dbReference type="Pfam" id="PF07228">
    <property type="entry name" value="SpoIIE"/>
    <property type="match status" value="1"/>
</dbReference>